<dbReference type="GO" id="GO:0005549">
    <property type="term" value="F:odorant binding"/>
    <property type="evidence" value="ECO:0007669"/>
    <property type="project" value="InterPro"/>
</dbReference>
<proteinExistence type="inferred from homology"/>
<feature type="transmembrane region" description="Helical" evidence="10">
    <location>
        <begin position="38"/>
        <end position="60"/>
    </location>
</feature>
<evidence type="ECO:0000256" key="4">
    <source>
        <dbReference type="ARBA" id="ARBA00022692"/>
    </source>
</evidence>
<keyword evidence="5 10" id="KW-0552">Olfaction</keyword>
<dbReference type="GO" id="GO:0004984">
    <property type="term" value="F:olfactory receptor activity"/>
    <property type="evidence" value="ECO:0007669"/>
    <property type="project" value="InterPro"/>
</dbReference>
<evidence type="ECO:0000256" key="8">
    <source>
        <dbReference type="ARBA" id="ARBA00023170"/>
    </source>
</evidence>
<feature type="transmembrane region" description="Helical" evidence="10">
    <location>
        <begin position="182"/>
        <end position="203"/>
    </location>
</feature>
<keyword evidence="2" id="KW-1003">Cell membrane</keyword>
<protein>
    <recommendedName>
        <fullName evidence="10">Odorant receptor</fullName>
    </recommendedName>
</protein>
<evidence type="ECO:0000256" key="3">
    <source>
        <dbReference type="ARBA" id="ARBA00022606"/>
    </source>
</evidence>
<evidence type="ECO:0000256" key="5">
    <source>
        <dbReference type="ARBA" id="ARBA00022725"/>
    </source>
</evidence>
<dbReference type="InterPro" id="IPR004117">
    <property type="entry name" value="7tm6_olfct_rcpt"/>
</dbReference>
<evidence type="ECO:0000256" key="10">
    <source>
        <dbReference type="RuleBase" id="RU351113"/>
    </source>
</evidence>
<keyword evidence="8 10" id="KW-0675">Receptor</keyword>
<dbReference type="Pfam" id="PF02949">
    <property type="entry name" value="7tm_6"/>
    <property type="match status" value="1"/>
</dbReference>
<dbReference type="GO" id="GO:0005886">
    <property type="term" value="C:plasma membrane"/>
    <property type="evidence" value="ECO:0007669"/>
    <property type="project" value="UniProtKB-SubCell"/>
</dbReference>
<dbReference type="AlphaFoldDB" id="A0A6J1Q9X7"/>
<organism evidence="11 12">
    <name type="scientific">Temnothorax curvispinosus</name>
    <dbReference type="NCBI Taxonomy" id="300111"/>
    <lineage>
        <taxon>Eukaryota</taxon>
        <taxon>Metazoa</taxon>
        <taxon>Ecdysozoa</taxon>
        <taxon>Arthropoda</taxon>
        <taxon>Hexapoda</taxon>
        <taxon>Insecta</taxon>
        <taxon>Pterygota</taxon>
        <taxon>Neoptera</taxon>
        <taxon>Endopterygota</taxon>
        <taxon>Hymenoptera</taxon>
        <taxon>Apocrita</taxon>
        <taxon>Aculeata</taxon>
        <taxon>Formicoidea</taxon>
        <taxon>Formicidae</taxon>
        <taxon>Myrmicinae</taxon>
        <taxon>Temnothorax</taxon>
    </lineage>
</organism>
<feature type="transmembrane region" description="Helical" evidence="10">
    <location>
        <begin position="72"/>
        <end position="93"/>
    </location>
</feature>
<keyword evidence="4 10" id="KW-0812">Transmembrane</keyword>
<evidence type="ECO:0000313" key="11">
    <source>
        <dbReference type="Proteomes" id="UP000504618"/>
    </source>
</evidence>
<keyword evidence="7 10" id="KW-0472">Membrane</keyword>
<keyword evidence="3 10" id="KW-0716">Sensory transduction</keyword>
<evidence type="ECO:0000256" key="6">
    <source>
        <dbReference type="ARBA" id="ARBA00022989"/>
    </source>
</evidence>
<dbReference type="GeneID" id="112458888"/>
<keyword evidence="6 10" id="KW-1133">Transmembrane helix</keyword>
<sequence length="402" mass="47005">MTLALRWQECPVNTYYTINRILLLCVGLWPCQKSTFKYIAITLMTIILASSVIFQLTTFITRECNTDVFLRVLTYSIPWLGYMLKYNVLCLNAKRMRNLMERMLCDWNELNNVQEIEILKEYADIGRFITLITILFIYGSIFCFILILFLSNFLLDITSSKNESRPRQLPVLIECFIDQQKYFFLILLAACFAVVCSITTVIASETLNMSYTHHACGLFEIASCRIEQALRKNTVQGIASSTERNSILYQGIINGFNMYKRAIEFIKMLKRFHDWTYSLLLPLMVLSLSINLYRFSRLIASKEYSELIISFMYILGHFWYMFLYNYLGQKVIDHSSDVFHRIYDVQWYIAPLKVQKLLLLVMQRSMRHCTLIIGGLFVPSLEGFATLTNTSFSYFAVIFSVF</sequence>
<comment type="similarity">
    <text evidence="10">Belongs to the insect chemoreceptor superfamily. Heteromeric odorant receptor channel (TC 1.A.69) family.</text>
</comment>
<dbReference type="PANTHER" id="PTHR21137">
    <property type="entry name" value="ODORANT RECEPTOR"/>
    <property type="match status" value="1"/>
</dbReference>
<dbReference type="PANTHER" id="PTHR21137:SF35">
    <property type="entry name" value="ODORANT RECEPTOR 19A-RELATED"/>
    <property type="match status" value="1"/>
</dbReference>
<comment type="caution">
    <text evidence="10">Lacks conserved residue(s) required for the propagation of feature annotation.</text>
</comment>
<dbReference type="OrthoDB" id="7551035at2759"/>
<reference evidence="12" key="1">
    <citation type="submission" date="2025-08" db="UniProtKB">
        <authorList>
            <consortium name="RefSeq"/>
        </authorList>
    </citation>
    <scope>IDENTIFICATION</scope>
    <source>
        <tissue evidence="12">Whole body</tissue>
    </source>
</reference>
<feature type="transmembrane region" description="Helical" evidence="10">
    <location>
        <begin position="307"/>
        <end position="327"/>
    </location>
</feature>
<accession>A0A6J1Q9X7</accession>
<dbReference type="RefSeq" id="XP_024878473.1">
    <property type="nucleotide sequence ID" value="XM_025022705.1"/>
</dbReference>
<evidence type="ECO:0000256" key="1">
    <source>
        <dbReference type="ARBA" id="ARBA00004651"/>
    </source>
</evidence>
<keyword evidence="11" id="KW-1185">Reference proteome</keyword>
<evidence type="ECO:0000256" key="7">
    <source>
        <dbReference type="ARBA" id="ARBA00023136"/>
    </source>
</evidence>
<evidence type="ECO:0000313" key="12">
    <source>
        <dbReference type="RefSeq" id="XP_024878473.1"/>
    </source>
</evidence>
<dbReference type="Proteomes" id="UP000504618">
    <property type="component" value="Unplaced"/>
</dbReference>
<dbReference type="GO" id="GO:0007165">
    <property type="term" value="P:signal transduction"/>
    <property type="evidence" value="ECO:0007669"/>
    <property type="project" value="UniProtKB-KW"/>
</dbReference>
<keyword evidence="9 10" id="KW-0807">Transducer</keyword>
<feature type="transmembrane region" description="Helical" evidence="10">
    <location>
        <begin position="128"/>
        <end position="155"/>
    </location>
</feature>
<feature type="transmembrane region" description="Helical" evidence="10">
    <location>
        <begin position="275"/>
        <end position="295"/>
    </location>
</feature>
<evidence type="ECO:0000256" key="2">
    <source>
        <dbReference type="ARBA" id="ARBA00022475"/>
    </source>
</evidence>
<name>A0A6J1Q9X7_9HYME</name>
<comment type="subcellular location">
    <subcellularLocation>
        <location evidence="1 10">Cell membrane</location>
        <topology evidence="1 10">Multi-pass membrane protein</topology>
    </subcellularLocation>
</comment>
<evidence type="ECO:0000256" key="9">
    <source>
        <dbReference type="ARBA" id="ARBA00023224"/>
    </source>
</evidence>
<gene>
    <name evidence="12" type="primary">LOC112458888</name>
</gene>